<dbReference type="PANTHER" id="PTHR37804:SF1">
    <property type="entry name" value="CDAA REGULATORY PROTEIN CDAR"/>
    <property type="match status" value="1"/>
</dbReference>
<proteinExistence type="predicted"/>
<dbReference type="Pfam" id="PF07949">
    <property type="entry name" value="YbbR"/>
    <property type="match status" value="3"/>
</dbReference>
<dbReference type="InterPro" id="IPR012505">
    <property type="entry name" value="YbbR"/>
</dbReference>
<dbReference type="RefSeq" id="WP_131018876.1">
    <property type="nucleotide sequence ID" value="NZ_SIRE01000046.1"/>
</dbReference>
<dbReference type="InterPro" id="IPR053154">
    <property type="entry name" value="c-di-AMP_regulator"/>
</dbReference>
<evidence type="ECO:0000313" key="2">
    <source>
        <dbReference type="Proteomes" id="UP000293142"/>
    </source>
</evidence>
<reference evidence="1 2" key="1">
    <citation type="submission" date="2019-02" db="EMBL/GenBank/DDBJ databases">
        <title>Paenibacillus sp. nov., isolated from surface-sterilized tissue of Thalictrum simplex L.</title>
        <authorList>
            <person name="Tuo L."/>
        </authorList>
    </citation>
    <scope>NUCLEOTIDE SEQUENCE [LARGE SCALE GENOMIC DNA]</scope>
    <source>
        <strain evidence="1 2">N2SHLJ1</strain>
    </source>
</reference>
<dbReference type="Gene3D" id="2.170.120.30">
    <property type="match status" value="2"/>
</dbReference>
<protein>
    <recommendedName>
        <fullName evidence="3">YbbR-like domain-containing protein</fullName>
    </recommendedName>
</protein>
<keyword evidence="2" id="KW-1185">Reference proteome</keyword>
<organism evidence="1 2">
    <name type="scientific">Paenibacillus thalictri</name>
    <dbReference type="NCBI Taxonomy" id="2527873"/>
    <lineage>
        <taxon>Bacteria</taxon>
        <taxon>Bacillati</taxon>
        <taxon>Bacillota</taxon>
        <taxon>Bacilli</taxon>
        <taxon>Bacillales</taxon>
        <taxon>Paenibacillaceae</taxon>
        <taxon>Paenibacillus</taxon>
    </lineage>
</organism>
<dbReference type="Gene3D" id="2.170.120.40">
    <property type="entry name" value="YbbR-like domain"/>
    <property type="match status" value="2"/>
</dbReference>
<dbReference type="OrthoDB" id="1013291at2"/>
<dbReference type="EMBL" id="SIRE01000046">
    <property type="protein sequence ID" value="TBL68359.1"/>
    <property type="molecule type" value="Genomic_DNA"/>
</dbReference>
<gene>
    <name evidence="1" type="ORF">EYB31_38245</name>
</gene>
<dbReference type="PANTHER" id="PTHR37804">
    <property type="entry name" value="CDAA REGULATORY PROTEIN CDAR"/>
    <property type="match status" value="1"/>
</dbReference>
<evidence type="ECO:0008006" key="3">
    <source>
        <dbReference type="Google" id="ProtNLM"/>
    </source>
</evidence>
<dbReference type="AlphaFoldDB" id="A0A4Q9DEX1"/>
<comment type="caution">
    <text evidence="1">The sequence shown here is derived from an EMBL/GenBank/DDBJ whole genome shotgun (WGS) entry which is preliminary data.</text>
</comment>
<accession>A0A4Q9DEX1</accession>
<name>A0A4Q9DEX1_9BACL</name>
<dbReference type="Proteomes" id="UP000293142">
    <property type="component" value="Unassembled WGS sequence"/>
</dbReference>
<evidence type="ECO:0000313" key="1">
    <source>
        <dbReference type="EMBL" id="TBL68359.1"/>
    </source>
</evidence>
<sequence length="415" mass="44608">MDKWLSNTNVVKVLALLLGILLWVVVHMEDNTLPGSGGTGIKEYTISNVAVTPKYDSSAYYIQSIEPAQVVVTLNGKESALKKVPTSGYAVEVDLTKVGKGEHILTLDTINFPPLVSVKVLPASVKVVIEEKAKKEMPVTVNVTGKPATGLKAGQAVVKPNKAIVTVPSSRLDEVDSVKTEISVDKASSPVSKQVKLAVYDKNGREVEGASIDPPVVDVEVPITSPFITVPLQLKTSGEPARGFSVASITKNIDKVTIYGPQDQVDRLEFYEGPSINLNDLKEDKELSVDIPLKNKITQIEPSKVEVKINIVPSVFKTLDGIPFSIIGQNDGFDTKVVAPETGKLSIAVEGAPDVLDKLKPQDVQAIVDVSNLPPGRYDLPVSMNLPTFVKKGQQQDFKATIEISAKPGKTQTAQ</sequence>